<dbReference type="GO" id="GO:0000145">
    <property type="term" value="C:exocyst"/>
    <property type="evidence" value="ECO:0007669"/>
    <property type="project" value="UniProtKB-UniRule"/>
</dbReference>
<evidence type="ECO:0000259" key="7">
    <source>
        <dbReference type="Pfam" id="PF20652"/>
    </source>
</evidence>
<dbReference type="InterPro" id="IPR007191">
    <property type="entry name" value="Sec8_exocyst_N"/>
</dbReference>
<keyword evidence="9" id="KW-1185">Reference proteome</keyword>
<evidence type="ECO:0000313" key="8">
    <source>
        <dbReference type="EMBL" id="CRG87222.1"/>
    </source>
</evidence>
<comment type="function">
    <text evidence="4">Component of the exocyst complex involved in the docking of exocytic vesicles with fusion sites on the plasma membrane.</text>
</comment>
<feature type="compositionally biased region" description="Polar residues" evidence="5">
    <location>
        <begin position="615"/>
        <end position="633"/>
    </location>
</feature>
<dbReference type="AlphaFoldDB" id="A0A0U1LVU6"/>
<dbReference type="OrthoDB" id="272977at2759"/>
<keyword evidence="2 4" id="KW-0268">Exocytosis</keyword>
<feature type="compositionally biased region" description="Low complexity" evidence="5">
    <location>
        <begin position="29"/>
        <end position="39"/>
    </location>
</feature>
<dbReference type="GO" id="GO:0015031">
    <property type="term" value="P:protein transport"/>
    <property type="evidence" value="ECO:0007669"/>
    <property type="project" value="UniProtKB-KW"/>
</dbReference>
<dbReference type="InterPro" id="IPR039682">
    <property type="entry name" value="Sec8/EXOC4"/>
</dbReference>
<evidence type="ECO:0000256" key="2">
    <source>
        <dbReference type="ARBA" id="ARBA00022483"/>
    </source>
</evidence>
<dbReference type="Proteomes" id="UP000054383">
    <property type="component" value="Unassembled WGS sequence"/>
</dbReference>
<dbReference type="InterPro" id="IPR048630">
    <property type="entry name" value="Sec8_M"/>
</dbReference>
<reference evidence="8 9" key="1">
    <citation type="submission" date="2015-04" db="EMBL/GenBank/DDBJ databases">
        <authorList>
            <person name="Syromyatnikov M.Y."/>
            <person name="Popov V.N."/>
        </authorList>
    </citation>
    <scope>NUCLEOTIDE SEQUENCE [LARGE SCALE GENOMIC DNA]</scope>
    <source>
        <strain evidence="8">WF-38-12</strain>
    </source>
</reference>
<dbReference type="OMA" id="WYKAIVT"/>
<evidence type="ECO:0000256" key="1">
    <source>
        <dbReference type="ARBA" id="ARBA00022448"/>
    </source>
</evidence>
<dbReference type="GO" id="GO:0006904">
    <property type="term" value="P:vesicle docking involved in exocytosis"/>
    <property type="evidence" value="ECO:0007669"/>
    <property type="project" value="InterPro"/>
</dbReference>
<feature type="compositionally biased region" description="Basic and acidic residues" evidence="5">
    <location>
        <begin position="78"/>
        <end position="99"/>
    </location>
</feature>
<sequence>MSGRNPYANGYGYPPDHGRGGNGGGGYGSSPDSQGVNGYRAGGGGGGGRDRDRRPGGYGGFYNDEPQPLATGSSPGSRGRDADREREYGRGRPDWDRGRNTSSSRSRPRDGNAPPPRRRAEPGDGDYLRPTQPSRPEMPQPSRSEGVNGGRAPQSIEDILQKIQRNWDFMASDDCTPVQVALQLMDNSTLGKADREPDFLQTQKQIQKTLKSIVNEHHQGFNSSIGTYHKIQSSIHSSQGRVRTLRNSLEEAKAGLITTKPELQGLATSSQDYDDILQLFNHIQEIRLLPEKLEQRISDKRFLAAVDILHEGLRLMRRSDFENIGSLSDLRSYFSNQETSLTDILIEELHDHLYLKSPYCQDRWKSPATEGDGTLKSSGNATSWERPVYSFLTNLDAAMPMVEDASRNPEADTFYYIRVIIEALNRMGNLEVAVHRIEQRLPVELFAVVDKTNAEVDGRHPNLARGLLSRDSKTGLPTEINEERGHVLTEFLWNLYAKFEAIAEGHRVVHDVIIGIVEREGLHGDNLANGFKELWKLYQSEIRSLLHDYLATDSHDSYRTAPRQADMRRNVSLTQRDRTRKIFKMSDVDQKSTDIKTEREELDEILRSSVPGLVTKSSQRSTADGTSQSKQGNSGTGHKLLIEPSVFNMGLLLPPALSFIQRLKEIVPKESDIVMSTLTSFLDDFLVNVFQPQLDEAVTDLCALSFIAPDAFAEDPNWAAVSPKPIFKGTINFMLLVKAFSKMLDSIPHDQMFTQMVLSQIVTYYDKCCGWYKALVTRVSTELTGGMRLKASASFADAGEIHETARKLLTRTGDRKQLIDKETQLLIQETNTVPLDKYDLISDPKNVVALSLLHNSLQWLASHLHKLRFITKISVDSSRSESKRMTHARRWTLISSMKPRRDSVSQPIYLPMNNETVVIFDNTLQSLRSLASTALLALHIDIRCNVIHVLTKTMAGPRGPQALDGNNTNNWHLIIPNTPTAASPLVIELNNELVTFDTHLGSYLSPDERRFMTSGLARFIDQVFVSCTRYIGVMNHNGALRLQLDVLVLQQNLKNIIVADRPSDQDDVAATPEVVALPRSAKFLDWFMEGPQKALDYAKEEKELFASQGDKALAAGNGEPFTYEELRVLVELCFSEIMRGPRGEQNREDFMAAKRSNGDAMLRLSEVMWDSK</sequence>
<keyword evidence="3 4" id="KW-0653">Protein transport</keyword>
<organism evidence="8 9">
    <name type="scientific">Talaromyces islandicus</name>
    <name type="common">Penicillium islandicum</name>
    <dbReference type="NCBI Taxonomy" id="28573"/>
    <lineage>
        <taxon>Eukaryota</taxon>
        <taxon>Fungi</taxon>
        <taxon>Dikarya</taxon>
        <taxon>Ascomycota</taxon>
        <taxon>Pezizomycotina</taxon>
        <taxon>Eurotiomycetes</taxon>
        <taxon>Eurotiomycetidae</taxon>
        <taxon>Eurotiales</taxon>
        <taxon>Trichocomaceae</taxon>
        <taxon>Talaromyces</taxon>
        <taxon>Talaromyces sect. Islandici</taxon>
    </lineage>
</organism>
<evidence type="ECO:0000256" key="4">
    <source>
        <dbReference type="RuleBase" id="RU367079"/>
    </source>
</evidence>
<evidence type="ECO:0000313" key="9">
    <source>
        <dbReference type="Proteomes" id="UP000054383"/>
    </source>
</evidence>
<name>A0A0U1LVU6_TALIS</name>
<feature type="domain" description="Exocyst complex component Sec8 middle helical bundle" evidence="7">
    <location>
        <begin position="408"/>
        <end position="657"/>
    </location>
</feature>
<dbReference type="Pfam" id="PF04048">
    <property type="entry name" value="Sec8_N"/>
    <property type="match status" value="1"/>
</dbReference>
<dbReference type="Pfam" id="PF20652">
    <property type="entry name" value="Sec8_C"/>
    <property type="match status" value="1"/>
</dbReference>
<dbReference type="PANTHER" id="PTHR14146">
    <property type="entry name" value="EXOCYST COMPLEX COMPONENT 4"/>
    <property type="match status" value="1"/>
</dbReference>
<evidence type="ECO:0000259" key="6">
    <source>
        <dbReference type="Pfam" id="PF04048"/>
    </source>
</evidence>
<dbReference type="STRING" id="28573.A0A0U1LVU6"/>
<dbReference type="GO" id="GO:0090522">
    <property type="term" value="P:vesicle tethering involved in exocytosis"/>
    <property type="evidence" value="ECO:0007669"/>
    <property type="project" value="UniProtKB-UniRule"/>
</dbReference>
<dbReference type="EMBL" id="CVMT01000003">
    <property type="protein sequence ID" value="CRG87222.1"/>
    <property type="molecule type" value="Genomic_DNA"/>
</dbReference>
<comment type="similarity">
    <text evidence="4">Belongs to the SEC8 family.</text>
</comment>
<keyword evidence="1 4" id="KW-0813">Transport</keyword>
<feature type="region of interest" description="Disordered" evidence="5">
    <location>
        <begin position="1"/>
        <end position="152"/>
    </location>
</feature>
<evidence type="ECO:0000256" key="5">
    <source>
        <dbReference type="SAM" id="MobiDB-lite"/>
    </source>
</evidence>
<dbReference type="GO" id="GO:0006893">
    <property type="term" value="P:Golgi to plasma membrane transport"/>
    <property type="evidence" value="ECO:0007669"/>
    <property type="project" value="TreeGrafter"/>
</dbReference>
<gene>
    <name evidence="8" type="ORF">PISL3812_04239</name>
</gene>
<proteinExistence type="inferred from homology"/>
<dbReference type="PANTHER" id="PTHR14146:SF0">
    <property type="entry name" value="EXOCYST COMPLEX COMPONENT 4"/>
    <property type="match status" value="1"/>
</dbReference>
<feature type="domain" description="Exocyst complex component Sec8 N-terminal" evidence="6">
    <location>
        <begin position="156"/>
        <end position="295"/>
    </location>
</feature>
<protein>
    <recommendedName>
        <fullName evidence="4">Exocyst complex component Sec8</fullName>
    </recommendedName>
</protein>
<evidence type="ECO:0000256" key="3">
    <source>
        <dbReference type="ARBA" id="ARBA00022927"/>
    </source>
</evidence>
<feature type="region of interest" description="Disordered" evidence="5">
    <location>
        <begin position="614"/>
        <end position="637"/>
    </location>
</feature>
<dbReference type="GO" id="GO:0006612">
    <property type="term" value="P:protein targeting to membrane"/>
    <property type="evidence" value="ECO:0007669"/>
    <property type="project" value="UniProtKB-UniRule"/>
</dbReference>
<accession>A0A0U1LVU6</accession>